<keyword evidence="4 5" id="KW-0732">Signal</keyword>
<dbReference type="GO" id="GO:0015833">
    <property type="term" value="P:peptide transport"/>
    <property type="evidence" value="ECO:0007669"/>
    <property type="project" value="TreeGrafter"/>
</dbReference>
<feature type="signal peptide" evidence="5">
    <location>
        <begin position="1"/>
        <end position="31"/>
    </location>
</feature>
<sequence>MKSVKSVPISFAKVILAGAVIAAAGSSVATAQSNKSQLVVGQLQFLTNFHPLVQVNNTKRLVVNYSLRPMTAFNENVENQCILCETLPTIENGLAKIVDMPDGKKGMKVTLALKKGLAWGDGVPVTSKDIEFTWKMGRDPKIGFSNYNAWDRASELEIVDDRTVILTLPQVLSSYNSWDQVLPAHLEGPVYAANPTLDTYVKQSLYNTQPTNPGLWNGSYLLSDYQIGTRIVFTPNPKWQGTKPHLQRIVLSYRDNSSALLQNLLAGAVDAVPVSPGGISFSQMLDLRAQQPKKFTYHLAYGTNLERIAVNFDNPILKDKSVRQALLYAIDRKAISDELFGGLQPVAHGILSDQNAFYNKDMMIYKYDAAKAKDLLAKAGWKPGRDGICVNGQGDRLSLELVSTAGNQTREQIAQVIQSQMKEVCVEIKNNFVPLQEFNGEMARKRKFKALMMSSIDFSPSVSPRIALGSDAIPKAENNGVGNNFSAYASPDMDKALGELEMSLDPNAAKKAWGTVQQIFAEDLPMLPLYFYPRAYVAVPDLVNFRQGTLDPLQIWSEEWERK</sequence>
<evidence type="ECO:0000256" key="5">
    <source>
        <dbReference type="SAM" id="SignalP"/>
    </source>
</evidence>
<protein>
    <submittedName>
        <fullName evidence="7">Peptide ABC transporter substrate-binding protein</fullName>
    </submittedName>
</protein>
<reference evidence="7" key="1">
    <citation type="submission" date="2016-07" db="EMBL/GenBank/DDBJ databases">
        <title>Microvirga ossetica sp. nov. a new species of rhizobia isolated from root nodules of the legume species Vicia alpestris Steven originated from North Ossetia region in the Caucasus.</title>
        <authorList>
            <person name="Safronova V.I."/>
            <person name="Kuznetsova I.G."/>
            <person name="Sazanova A.L."/>
            <person name="Belimov A."/>
            <person name="Andronov E."/>
            <person name="Osledkin Y.S."/>
            <person name="Onishchuk O.P."/>
            <person name="Kurchak O.N."/>
            <person name="Shaposhnikov A.I."/>
            <person name="Willems A."/>
            <person name="Tikhonovich I.A."/>
        </authorList>
    </citation>
    <scope>NUCLEOTIDE SEQUENCE [LARGE SCALE GENOMIC DNA]</scope>
    <source>
        <strain evidence="7">V5/3M</strain>
    </source>
</reference>
<dbReference type="PIRSF" id="PIRSF002741">
    <property type="entry name" value="MppA"/>
    <property type="match status" value="1"/>
</dbReference>
<comment type="similarity">
    <text evidence="2">Belongs to the bacterial solute-binding protein 5 family.</text>
</comment>
<keyword evidence="3" id="KW-0813">Transport</keyword>
<feature type="chain" id="PRO_5008535844" evidence="5">
    <location>
        <begin position="32"/>
        <end position="563"/>
    </location>
</feature>
<dbReference type="Pfam" id="PF00496">
    <property type="entry name" value="SBP_bac_5"/>
    <property type="match status" value="1"/>
</dbReference>
<dbReference type="InterPro" id="IPR000914">
    <property type="entry name" value="SBP_5_dom"/>
</dbReference>
<evidence type="ECO:0000256" key="4">
    <source>
        <dbReference type="ARBA" id="ARBA00022729"/>
    </source>
</evidence>
<dbReference type="KEGG" id="moc:BB934_08675"/>
<dbReference type="GO" id="GO:1904680">
    <property type="term" value="F:peptide transmembrane transporter activity"/>
    <property type="evidence" value="ECO:0007669"/>
    <property type="project" value="TreeGrafter"/>
</dbReference>
<evidence type="ECO:0000256" key="2">
    <source>
        <dbReference type="ARBA" id="ARBA00005695"/>
    </source>
</evidence>
<evidence type="ECO:0000259" key="6">
    <source>
        <dbReference type="Pfam" id="PF00496"/>
    </source>
</evidence>
<dbReference type="GO" id="GO:0030288">
    <property type="term" value="C:outer membrane-bounded periplasmic space"/>
    <property type="evidence" value="ECO:0007669"/>
    <property type="project" value="UniProtKB-ARBA"/>
</dbReference>
<evidence type="ECO:0000313" key="7">
    <source>
        <dbReference type="EMBL" id="ANY78300.1"/>
    </source>
</evidence>
<dbReference type="OrthoDB" id="9803988at2"/>
<dbReference type="InterPro" id="IPR030678">
    <property type="entry name" value="Peptide/Ni-bd"/>
</dbReference>
<dbReference type="InterPro" id="IPR039424">
    <property type="entry name" value="SBP_5"/>
</dbReference>
<dbReference type="RefSeq" id="WP_099509289.1">
    <property type="nucleotide sequence ID" value="NZ_CP016616.1"/>
</dbReference>
<dbReference type="Gene3D" id="3.10.105.10">
    <property type="entry name" value="Dipeptide-binding Protein, Domain 3"/>
    <property type="match status" value="1"/>
</dbReference>
<name>A0A1B2EE90_9HYPH</name>
<gene>
    <name evidence="7" type="ORF">BB934_08675</name>
</gene>
<dbReference type="PANTHER" id="PTHR30290">
    <property type="entry name" value="PERIPLASMIC BINDING COMPONENT OF ABC TRANSPORTER"/>
    <property type="match status" value="1"/>
</dbReference>
<organism evidence="7">
    <name type="scientific">Microvirga ossetica</name>
    <dbReference type="NCBI Taxonomy" id="1882682"/>
    <lineage>
        <taxon>Bacteria</taxon>
        <taxon>Pseudomonadati</taxon>
        <taxon>Pseudomonadota</taxon>
        <taxon>Alphaproteobacteria</taxon>
        <taxon>Hyphomicrobiales</taxon>
        <taxon>Methylobacteriaceae</taxon>
        <taxon>Microvirga</taxon>
    </lineage>
</organism>
<evidence type="ECO:0000256" key="1">
    <source>
        <dbReference type="ARBA" id="ARBA00004418"/>
    </source>
</evidence>
<dbReference type="EMBL" id="CP016616">
    <property type="protein sequence ID" value="ANY78300.1"/>
    <property type="molecule type" value="Genomic_DNA"/>
</dbReference>
<dbReference type="GO" id="GO:0043190">
    <property type="term" value="C:ATP-binding cassette (ABC) transporter complex"/>
    <property type="evidence" value="ECO:0007669"/>
    <property type="project" value="InterPro"/>
</dbReference>
<accession>A0A1B2EE90</accession>
<proteinExistence type="inferred from homology"/>
<dbReference type="Gene3D" id="3.90.76.10">
    <property type="entry name" value="Dipeptide-binding Protein, Domain 1"/>
    <property type="match status" value="1"/>
</dbReference>
<evidence type="ECO:0000256" key="3">
    <source>
        <dbReference type="ARBA" id="ARBA00022448"/>
    </source>
</evidence>
<comment type="subcellular location">
    <subcellularLocation>
        <location evidence="1">Periplasm</location>
    </subcellularLocation>
</comment>
<dbReference type="AlphaFoldDB" id="A0A1B2EE90"/>
<dbReference type="PANTHER" id="PTHR30290:SF9">
    <property type="entry name" value="OLIGOPEPTIDE-BINDING PROTEIN APPA"/>
    <property type="match status" value="1"/>
</dbReference>
<dbReference type="SUPFAM" id="SSF53850">
    <property type="entry name" value="Periplasmic binding protein-like II"/>
    <property type="match status" value="1"/>
</dbReference>
<dbReference type="CDD" id="cd08513">
    <property type="entry name" value="PBP2_thermophilic_Hb8_like"/>
    <property type="match status" value="1"/>
</dbReference>
<dbReference type="Gene3D" id="3.40.190.10">
    <property type="entry name" value="Periplasmic binding protein-like II"/>
    <property type="match status" value="1"/>
</dbReference>
<feature type="domain" description="Solute-binding protein family 5" evidence="6">
    <location>
        <begin position="105"/>
        <end position="460"/>
    </location>
</feature>